<organism evidence="1 2">
    <name type="scientific">Pseudomonas fluorescens</name>
    <dbReference type="NCBI Taxonomy" id="294"/>
    <lineage>
        <taxon>Bacteria</taxon>
        <taxon>Pseudomonadati</taxon>
        <taxon>Pseudomonadota</taxon>
        <taxon>Gammaproteobacteria</taxon>
        <taxon>Pseudomonadales</taxon>
        <taxon>Pseudomonadaceae</taxon>
        <taxon>Pseudomonas</taxon>
    </lineage>
</organism>
<evidence type="ECO:0008006" key="3">
    <source>
        <dbReference type="Google" id="ProtNLM"/>
    </source>
</evidence>
<name>A0A5E7EU99_PSEFL</name>
<evidence type="ECO:0000313" key="1">
    <source>
        <dbReference type="EMBL" id="VVO29213.1"/>
    </source>
</evidence>
<sequence length="126" mass="13363">MFIYTKMSFRYNLSALASPYLPLYNTSTTTTDMKKILLSSAILAALSGCASAEKTYLKNGQQGLTIDCSGGANSWETCYEKADSSCAGTGYDIIGTDGTPSPKPSDKTLGADVGNYKSRSVLVVCK</sequence>
<dbReference type="Proteomes" id="UP000337909">
    <property type="component" value="Unassembled WGS sequence"/>
</dbReference>
<protein>
    <recommendedName>
        <fullName evidence="3">Lipoprotein</fullName>
    </recommendedName>
</protein>
<reference evidence="1 2" key="1">
    <citation type="submission" date="2019-09" db="EMBL/GenBank/DDBJ databases">
        <authorList>
            <person name="Chandra G."/>
            <person name="Truman W A."/>
        </authorList>
    </citation>
    <scope>NUCLEOTIDE SEQUENCE [LARGE SCALE GENOMIC DNA]</scope>
    <source>
        <strain evidence="1">PS691</strain>
    </source>
</reference>
<evidence type="ECO:0000313" key="2">
    <source>
        <dbReference type="Proteomes" id="UP000337909"/>
    </source>
</evidence>
<dbReference type="AlphaFoldDB" id="A0A5E7EU99"/>
<proteinExistence type="predicted"/>
<dbReference type="EMBL" id="CABVHQ010000067">
    <property type="protein sequence ID" value="VVO29213.1"/>
    <property type="molecule type" value="Genomic_DNA"/>
</dbReference>
<accession>A0A5E7EU99</accession>
<gene>
    <name evidence="1" type="ORF">PS691_04802</name>
</gene>